<feature type="chain" id="PRO_5027075127" description="Secreted protein" evidence="1">
    <location>
        <begin position="19"/>
        <end position="83"/>
    </location>
</feature>
<proteinExistence type="predicted"/>
<keyword evidence="1" id="KW-0732">Signal</keyword>
<evidence type="ECO:0000256" key="1">
    <source>
        <dbReference type="SAM" id="SignalP"/>
    </source>
</evidence>
<dbReference type="AlphaFoldDB" id="A0A6M2DD94"/>
<protein>
    <recommendedName>
        <fullName evidence="3">Secreted protein</fullName>
    </recommendedName>
</protein>
<accession>A0A6M2DD94</accession>
<name>A0A6M2DD94_RHIMP</name>
<evidence type="ECO:0000313" key="2">
    <source>
        <dbReference type="EMBL" id="NOV43191.1"/>
    </source>
</evidence>
<evidence type="ECO:0008006" key="3">
    <source>
        <dbReference type="Google" id="ProtNLM"/>
    </source>
</evidence>
<organism evidence="2">
    <name type="scientific">Rhipicephalus microplus</name>
    <name type="common">Cattle tick</name>
    <name type="synonym">Boophilus microplus</name>
    <dbReference type="NCBI Taxonomy" id="6941"/>
    <lineage>
        <taxon>Eukaryota</taxon>
        <taxon>Metazoa</taxon>
        <taxon>Ecdysozoa</taxon>
        <taxon>Arthropoda</taxon>
        <taxon>Chelicerata</taxon>
        <taxon>Arachnida</taxon>
        <taxon>Acari</taxon>
        <taxon>Parasitiformes</taxon>
        <taxon>Ixodida</taxon>
        <taxon>Ixodoidea</taxon>
        <taxon>Ixodidae</taxon>
        <taxon>Rhipicephalinae</taxon>
        <taxon>Rhipicephalus</taxon>
        <taxon>Boophilus</taxon>
    </lineage>
</organism>
<reference evidence="2" key="1">
    <citation type="submission" date="2019-09" db="EMBL/GenBank/DDBJ databases">
        <title>Organ-specific transcriptomic study of the physiology of the cattle tick, Rhipicephalus microplus.</title>
        <authorList>
            <person name="Tirloni L."/>
            <person name="Braz G."/>
            <person name="Gandara A.C.P."/>
            <person name="Sabadin G.A."/>
            <person name="da Silva R.M."/>
            <person name="Guizzo M.G."/>
            <person name="Machado J.A."/>
            <person name="Costa E.P."/>
            <person name="Gomes H.F."/>
            <person name="Moraes J."/>
            <person name="Mota M.B.S."/>
            <person name="Mesquita R.D."/>
            <person name="Alvarenga P.H."/>
            <person name="Alves F."/>
            <person name="Seixas A."/>
            <person name="da Fonseca R.N."/>
            <person name="Fogaca A."/>
            <person name="Logullo C."/>
            <person name="Tanaka A."/>
            <person name="Daffre S."/>
            <person name="Termignoni C."/>
            <person name="Vaz I.S.Jr."/>
            <person name="Oliveira P.L."/>
            <person name="Ribeiro J.M."/>
        </authorList>
    </citation>
    <scope>NUCLEOTIDE SEQUENCE</scope>
    <source>
        <strain evidence="2">Porto Alegre</strain>
    </source>
</reference>
<feature type="signal peptide" evidence="1">
    <location>
        <begin position="1"/>
        <end position="18"/>
    </location>
</feature>
<dbReference type="EMBL" id="GHWJ01010454">
    <property type="protein sequence ID" value="NOV43191.1"/>
    <property type="molecule type" value="Transcribed_RNA"/>
</dbReference>
<sequence>MILSRCTTVSLLATATSGLSFSTLTVSPGCVVIPPVPNKNLTLFSLTRERGTCSASSVCFKVPTLNLYCITYNFVYSMYFTMF</sequence>